<dbReference type="Proteomes" id="UP001138672">
    <property type="component" value="Unassembled WGS sequence"/>
</dbReference>
<dbReference type="PRINTS" id="PR01438">
    <property type="entry name" value="UNVRSLSTRESS"/>
</dbReference>
<dbReference type="AlphaFoldDB" id="A0A9X1C9T6"/>
<sequence>MKNILLPTDFSENAWNAVEYALQLLKDETCKFYIIHSFDQPDSRSYMGVTSAMAKESIYNAQVEYSKQGLRDVLDKIKSTYSNTNHTFKCVSIYKTFPEAIKKMVADFNIDCIVMGTKGAGAIKEITVGSNTAGLIGMVNCPIIAIPKHTQFKRIKEIGISTDYDIEFTTKGLQPLMDLAKANESLISVFHIMDRVKKLTSQQEDKAQILKTVLKDHATSYFTLTDIGVITGVRAFVQSRNLDLLCVIAQEQDFLKRILNQSYSKTISSKSNVPLLILNVKNF</sequence>
<evidence type="ECO:0000313" key="5">
    <source>
        <dbReference type="Proteomes" id="UP001138672"/>
    </source>
</evidence>
<evidence type="ECO:0000256" key="1">
    <source>
        <dbReference type="ARBA" id="ARBA00008791"/>
    </source>
</evidence>
<comment type="similarity">
    <text evidence="1">Belongs to the universal stress protein A family.</text>
</comment>
<dbReference type="CDD" id="cd00293">
    <property type="entry name" value="USP-like"/>
    <property type="match status" value="1"/>
</dbReference>
<evidence type="ECO:0000313" key="4">
    <source>
        <dbReference type="EMBL" id="MDQ0336185.1"/>
    </source>
</evidence>
<proteinExistence type="inferred from homology"/>
<dbReference type="Proteomes" id="UP001231587">
    <property type="component" value="Unassembled WGS sequence"/>
</dbReference>
<dbReference type="Pfam" id="PF00582">
    <property type="entry name" value="Usp"/>
    <property type="match status" value="1"/>
</dbReference>
<comment type="caution">
    <text evidence="3">The sequence shown here is derived from an EMBL/GenBank/DDBJ whole genome shotgun (WGS) entry which is preliminary data.</text>
</comment>
<evidence type="ECO:0000313" key="6">
    <source>
        <dbReference type="Proteomes" id="UP001231587"/>
    </source>
</evidence>
<evidence type="ECO:0000259" key="2">
    <source>
        <dbReference type="Pfam" id="PF00582"/>
    </source>
</evidence>
<dbReference type="SUPFAM" id="SSF52402">
    <property type="entry name" value="Adenine nucleotide alpha hydrolases-like"/>
    <property type="match status" value="2"/>
</dbReference>
<dbReference type="Gene3D" id="3.40.50.12370">
    <property type="match status" value="1"/>
</dbReference>
<dbReference type="EMBL" id="JAUSUU010000008">
    <property type="protein sequence ID" value="MDQ0336185.1"/>
    <property type="molecule type" value="Genomic_DNA"/>
</dbReference>
<keyword evidence="6" id="KW-1185">Reference proteome</keyword>
<dbReference type="InterPro" id="IPR006016">
    <property type="entry name" value="UspA"/>
</dbReference>
<feature type="domain" description="UspA" evidence="2">
    <location>
        <begin position="1"/>
        <end position="146"/>
    </location>
</feature>
<dbReference type="InterPro" id="IPR006015">
    <property type="entry name" value="Universal_stress_UspA"/>
</dbReference>
<dbReference type="EMBL" id="JAGGJQ010000008">
    <property type="protein sequence ID" value="MBP1840918.1"/>
    <property type="molecule type" value="Genomic_DNA"/>
</dbReference>
<accession>A0A9X1C9T6</accession>
<name>A0A9X1C9T6_9FLAO</name>
<protein>
    <submittedName>
        <fullName evidence="3">Nucleotide-binding universal stress UspA family protein</fullName>
    </submittedName>
</protein>
<gene>
    <name evidence="3" type="ORF">J2Z56_002849</name>
    <name evidence="4" type="ORF">J2Z57_002638</name>
</gene>
<dbReference type="PANTHER" id="PTHR31964:SF113">
    <property type="entry name" value="USPA DOMAIN-CONTAINING PROTEIN"/>
    <property type="match status" value="1"/>
</dbReference>
<dbReference type="OrthoDB" id="9788959at2"/>
<reference evidence="3" key="1">
    <citation type="submission" date="2021-03" db="EMBL/GenBank/DDBJ databases">
        <title>Genomic Encyclopedia of Type Strains, Phase IV (KMG-IV): sequencing the most valuable type-strain genomes for metagenomic binning, comparative biology and taxonomic classification.</title>
        <authorList>
            <person name="Goeker M."/>
        </authorList>
    </citation>
    <scope>NUCLEOTIDE SEQUENCE</scope>
    <source>
        <strain evidence="3">DSM 15523</strain>
        <strain evidence="4 6">DSM 16476</strain>
    </source>
</reference>
<evidence type="ECO:0000313" key="3">
    <source>
        <dbReference type="EMBL" id="MBP1840918.1"/>
    </source>
</evidence>
<organism evidence="3 5">
    <name type="scientific">Formosa algae</name>
    <dbReference type="NCBI Taxonomy" id="225843"/>
    <lineage>
        <taxon>Bacteria</taxon>
        <taxon>Pseudomonadati</taxon>
        <taxon>Bacteroidota</taxon>
        <taxon>Flavobacteriia</taxon>
        <taxon>Flavobacteriales</taxon>
        <taxon>Flavobacteriaceae</taxon>
        <taxon>Formosa</taxon>
    </lineage>
</organism>
<dbReference type="PANTHER" id="PTHR31964">
    <property type="entry name" value="ADENINE NUCLEOTIDE ALPHA HYDROLASES-LIKE SUPERFAMILY PROTEIN"/>
    <property type="match status" value="1"/>
</dbReference>
<dbReference type="RefSeq" id="WP_057782034.1">
    <property type="nucleotide sequence ID" value="NZ_JAGGJQ010000008.1"/>
</dbReference>